<protein>
    <submittedName>
        <fullName evidence="2">Uncharacterized protein</fullName>
    </submittedName>
</protein>
<gene>
    <name evidence="2" type="ORF">FDG2_1443</name>
</gene>
<feature type="region of interest" description="Disordered" evidence="1">
    <location>
        <begin position="1"/>
        <end position="38"/>
    </location>
</feature>
<accession>A0A1C3NVM4</accession>
<evidence type="ECO:0000256" key="1">
    <source>
        <dbReference type="SAM" id="MobiDB-lite"/>
    </source>
</evidence>
<sequence length="59" mass="6348">MADLLGDGRKVRDELAAAGRPLTRSTLHAGLKERGQRAGTRKLDALLRELRAEPVGAGR</sequence>
<name>A0A1C3NVM4_9ACTN</name>
<evidence type="ECO:0000313" key="3">
    <source>
        <dbReference type="Proteomes" id="UP000199013"/>
    </source>
</evidence>
<evidence type="ECO:0000313" key="2">
    <source>
        <dbReference type="EMBL" id="SBW19581.1"/>
    </source>
</evidence>
<keyword evidence="3" id="KW-1185">Reference proteome</keyword>
<dbReference type="EMBL" id="FLUV01000596">
    <property type="protein sequence ID" value="SBW19581.1"/>
    <property type="molecule type" value="Genomic_DNA"/>
</dbReference>
<feature type="compositionally biased region" description="Basic and acidic residues" evidence="1">
    <location>
        <begin position="1"/>
        <end position="15"/>
    </location>
</feature>
<proteinExistence type="predicted"/>
<dbReference type="Proteomes" id="UP000199013">
    <property type="component" value="Unassembled WGS sequence"/>
</dbReference>
<dbReference type="AlphaFoldDB" id="A0A1C3NVM4"/>
<reference evidence="3" key="1">
    <citation type="submission" date="2016-02" db="EMBL/GenBank/DDBJ databases">
        <authorList>
            <person name="Wibberg D."/>
        </authorList>
    </citation>
    <scope>NUCLEOTIDE SEQUENCE [LARGE SCALE GENOMIC DNA]</scope>
</reference>
<organism evidence="2 3">
    <name type="scientific">Candidatus Protofrankia californiensis</name>
    <dbReference type="NCBI Taxonomy" id="1839754"/>
    <lineage>
        <taxon>Bacteria</taxon>
        <taxon>Bacillati</taxon>
        <taxon>Actinomycetota</taxon>
        <taxon>Actinomycetes</taxon>
        <taxon>Frankiales</taxon>
        <taxon>Frankiaceae</taxon>
        <taxon>Protofrankia</taxon>
    </lineage>
</organism>